<dbReference type="Gene3D" id="3.40.50.300">
    <property type="entry name" value="P-loop containing nucleotide triphosphate hydrolases"/>
    <property type="match status" value="1"/>
</dbReference>
<evidence type="ECO:0000256" key="3">
    <source>
        <dbReference type="ARBA" id="ARBA00022840"/>
    </source>
</evidence>
<dbReference type="CDD" id="cd03230">
    <property type="entry name" value="ABC_DR_subfamily_A"/>
    <property type="match status" value="1"/>
</dbReference>
<organism evidence="6 7">
    <name type="scientific">Pedosphaera parvula (strain Ellin514)</name>
    <dbReference type="NCBI Taxonomy" id="320771"/>
    <lineage>
        <taxon>Bacteria</taxon>
        <taxon>Pseudomonadati</taxon>
        <taxon>Verrucomicrobiota</taxon>
        <taxon>Pedosphaerae</taxon>
        <taxon>Pedosphaerales</taxon>
        <taxon>Pedosphaeraceae</taxon>
        <taxon>Pedosphaera</taxon>
    </lineage>
</organism>
<name>B9XHB8_PEDPL</name>
<comment type="caution">
    <text evidence="6">The sequence shown here is derived from an EMBL/GenBank/DDBJ whole genome shotgun (WGS) entry which is preliminary data.</text>
</comment>
<dbReference type="STRING" id="320771.Cflav_PD3611"/>
<evidence type="ECO:0000259" key="5">
    <source>
        <dbReference type="PROSITE" id="PS50893"/>
    </source>
</evidence>
<feature type="compositionally biased region" description="Basic and acidic residues" evidence="4">
    <location>
        <begin position="381"/>
        <end position="395"/>
    </location>
</feature>
<dbReference type="PANTHER" id="PTHR42939:SF1">
    <property type="entry name" value="ABC TRANSPORTER ATP-BINDING PROTEIN ALBC-RELATED"/>
    <property type="match status" value="1"/>
</dbReference>
<dbReference type="OrthoDB" id="9804819at2"/>
<dbReference type="GO" id="GO:0005524">
    <property type="term" value="F:ATP binding"/>
    <property type="evidence" value="ECO:0007669"/>
    <property type="project" value="UniProtKB-KW"/>
</dbReference>
<gene>
    <name evidence="6" type="ORF">Cflav_PD3611</name>
</gene>
<evidence type="ECO:0000256" key="4">
    <source>
        <dbReference type="SAM" id="MobiDB-lite"/>
    </source>
</evidence>
<proteinExistence type="predicted"/>
<accession>B9XHB8</accession>
<keyword evidence="7" id="KW-1185">Reference proteome</keyword>
<evidence type="ECO:0000313" key="7">
    <source>
        <dbReference type="Proteomes" id="UP000003688"/>
    </source>
</evidence>
<sequence>MPVAETIAQTTNRPAPSQEVVIAVRGLTKVFKDFWGRPKARAVDNVNFEVRRGEVFGLLGPNGSGKSTTVKMLLGLLYPTKGHIEVFNHSPRHVATKSRIGYLPEESYLYRYLNSHETLDFFGNLFRLPGAEREKRAEQLLEMVGLSQTRTRAVGEFSKGMQRRIGLAQALINDPDLVILDEPTAGLDPIGCREVKDLILALARRGKTVILSSHLLSDVEDVCDRVVIYYGGRIQAMGTLQELLAKPDAVRITAPVLPRATMERVLEIIRKDVDESNVRIDNPTQNLESYFLDVVQKARQAAEETSGATSGHKVADYLRGDAEGKPATDKILERLTSSQASSSAPVISSVPQPVEAVDTKKLEALTLPKEPTPQPPAPAKVDVEKTKAELEKANEKLSSLLGNPGKDK</sequence>
<dbReference type="SUPFAM" id="SSF52540">
    <property type="entry name" value="P-loop containing nucleoside triphosphate hydrolases"/>
    <property type="match status" value="1"/>
</dbReference>
<dbReference type="Pfam" id="PF00005">
    <property type="entry name" value="ABC_tran"/>
    <property type="match status" value="1"/>
</dbReference>
<dbReference type="PROSITE" id="PS50893">
    <property type="entry name" value="ABC_TRANSPORTER_2"/>
    <property type="match status" value="1"/>
</dbReference>
<dbReference type="InterPro" id="IPR017871">
    <property type="entry name" value="ABC_transporter-like_CS"/>
</dbReference>
<dbReference type="InterPro" id="IPR003593">
    <property type="entry name" value="AAA+_ATPase"/>
</dbReference>
<dbReference type="InterPro" id="IPR027417">
    <property type="entry name" value="P-loop_NTPase"/>
</dbReference>
<dbReference type="GO" id="GO:0016887">
    <property type="term" value="F:ATP hydrolysis activity"/>
    <property type="evidence" value="ECO:0007669"/>
    <property type="project" value="InterPro"/>
</dbReference>
<dbReference type="Proteomes" id="UP000003688">
    <property type="component" value="Unassembled WGS sequence"/>
</dbReference>
<dbReference type="PROSITE" id="PS00211">
    <property type="entry name" value="ABC_TRANSPORTER_1"/>
    <property type="match status" value="1"/>
</dbReference>
<protein>
    <submittedName>
        <fullName evidence="6">ABC transporter related-protein</fullName>
    </submittedName>
</protein>
<evidence type="ECO:0000256" key="2">
    <source>
        <dbReference type="ARBA" id="ARBA00022741"/>
    </source>
</evidence>
<dbReference type="EMBL" id="ABOX02000014">
    <property type="protein sequence ID" value="EEF60753.1"/>
    <property type="molecule type" value="Genomic_DNA"/>
</dbReference>
<dbReference type="InterPro" id="IPR003439">
    <property type="entry name" value="ABC_transporter-like_ATP-bd"/>
</dbReference>
<keyword evidence="1" id="KW-0813">Transport</keyword>
<reference evidence="6 7" key="1">
    <citation type="journal article" date="2011" name="J. Bacteriol.">
        <title>Genome sequence of 'Pedosphaera parvula' Ellin514, an aerobic Verrucomicrobial isolate from pasture soil.</title>
        <authorList>
            <person name="Kant R."/>
            <person name="van Passel M.W."/>
            <person name="Sangwan P."/>
            <person name="Palva A."/>
            <person name="Lucas S."/>
            <person name="Copeland A."/>
            <person name="Lapidus A."/>
            <person name="Glavina Del Rio T."/>
            <person name="Dalin E."/>
            <person name="Tice H."/>
            <person name="Bruce D."/>
            <person name="Goodwin L."/>
            <person name="Pitluck S."/>
            <person name="Chertkov O."/>
            <person name="Larimer F.W."/>
            <person name="Land M.L."/>
            <person name="Hauser L."/>
            <person name="Brettin T.S."/>
            <person name="Detter J.C."/>
            <person name="Han S."/>
            <person name="de Vos W.M."/>
            <person name="Janssen P.H."/>
            <person name="Smidt H."/>
        </authorList>
    </citation>
    <scope>NUCLEOTIDE SEQUENCE [LARGE SCALE GENOMIC DNA]</scope>
    <source>
        <strain evidence="6 7">Ellin514</strain>
    </source>
</reference>
<evidence type="ECO:0000256" key="1">
    <source>
        <dbReference type="ARBA" id="ARBA00022448"/>
    </source>
</evidence>
<dbReference type="PANTHER" id="PTHR42939">
    <property type="entry name" value="ABC TRANSPORTER ATP-BINDING PROTEIN ALBC-RELATED"/>
    <property type="match status" value="1"/>
</dbReference>
<evidence type="ECO:0000313" key="6">
    <source>
        <dbReference type="EMBL" id="EEF60753.1"/>
    </source>
</evidence>
<keyword evidence="2" id="KW-0547">Nucleotide-binding</keyword>
<keyword evidence="3" id="KW-0067">ATP-binding</keyword>
<dbReference type="RefSeq" id="WP_007415212.1">
    <property type="nucleotide sequence ID" value="NZ_ABOX02000014.1"/>
</dbReference>
<feature type="domain" description="ABC transporter" evidence="5">
    <location>
        <begin position="22"/>
        <end position="256"/>
    </location>
</feature>
<dbReference type="SMART" id="SM00382">
    <property type="entry name" value="AAA"/>
    <property type="match status" value="1"/>
</dbReference>
<dbReference type="InterPro" id="IPR051782">
    <property type="entry name" value="ABC_Transporter_VariousFunc"/>
</dbReference>
<dbReference type="AlphaFoldDB" id="B9XHB8"/>
<feature type="region of interest" description="Disordered" evidence="4">
    <location>
        <begin position="359"/>
        <end position="408"/>
    </location>
</feature>